<proteinExistence type="predicted"/>
<feature type="domain" description="HIT" evidence="4">
    <location>
        <begin position="5"/>
        <end position="113"/>
    </location>
</feature>
<reference evidence="5 6" key="1">
    <citation type="journal article" date="2019" name="Int. J. Syst. Evol. Microbiol.">
        <title>Anaerobacillus alkaliphilus sp. nov., a novel alkaliphilic and moderately halophilic bacterium.</title>
        <authorList>
            <person name="Borsodi A.K."/>
            <person name="Aszalos J.M."/>
            <person name="Bihari P."/>
            <person name="Nagy I."/>
            <person name="Schumann P."/>
            <person name="Sproer C."/>
            <person name="Kovacs A.L."/>
            <person name="Boka K."/>
            <person name="Dobosy P."/>
            <person name="Ovari M."/>
            <person name="Szili-Kovacs T."/>
            <person name="Toth E."/>
        </authorList>
    </citation>
    <scope>NUCLEOTIDE SEQUENCE [LARGE SCALE GENOMIC DNA]</scope>
    <source>
        <strain evidence="5 6">B16-10</strain>
    </source>
</reference>
<dbReference type="CDD" id="cd01276">
    <property type="entry name" value="PKCI_related"/>
    <property type="match status" value="1"/>
</dbReference>
<accession>A0A4Q0VN16</accession>
<evidence type="ECO:0000259" key="4">
    <source>
        <dbReference type="PROSITE" id="PS51084"/>
    </source>
</evidence>
<dbReference type="PROSITE" id="PS51084">
    <property type="entry name" value="HIT_2"/>
    <property type="match status" value="1"/>
</dbReference>
<dbReference type="InterPro" id="IPR036265">
    <property type="entry name" value="HIT-like_sf"/>
</dbReference>
<sequence>MSDCIFCKIVKREAPAEIIYENEDAMAFYGLHFSAPVHALVIPKKHIENIMDITEEDEKAIFQTHLAMKEVAIKLGIDQTGFRIITNTGEHGQQEVYHIHYHILGGRQLKWEM</sequence>
<dbReference type="AlphaFoldDB" id="A0A4Q0VN16"/>
<evidence type="ECO:0000256" key="1">
    <source>
        <dbReference type="PIRSR" id="PIRSR601310-1"/>
    </source>
</evidence>
<evidence type="ECO:0000313" key="6">
    <source>
        <dbReference type="Proteomes" id="UP000290649"/>
    </source>
</evidence>
<dbReference type="EMBL" id="QOUX01000047">
    <property type="protein sequence ID" value="RXI96708.1"/>
    <property type="molecule type" value="Genomic_DNA"/>
</dbReference>
<feature type="active site" description="Tele-AMP-histidine intermediate" evidence="1">
    <location>
        <position position="100"/>
    </location>
</feature>
<dbReference type="PRINTS" id="PR00332">
    <property type="entry name" value="HISTRIAD"/>
</dbReference>
<dbReference type="GO" id="GO:0003824">
    <property type="term" value="F:catalytic activity"/>
    <property type="evidence" value="ECO:0007669"/>
    <property type="project" value="InterPro"/>
</dbReference>
<dbReference type="PANTHER" id="PTHR23089">
    <property type="entry name" value="HISTIDINE TRIAD HIT PROTEIN"/>
    <property type="match status" value="1"/>
</dbReference>
<evidence type="ECO:0000256" key="2">
    <source>
        <dbReference type="PIRSR" id="PIRSR601310-3"/>
    </source>
</evidence>
<dbReference type="Pfam" id="PF01230">
    <property type="entry name" value="HIT"/>
    <property type="match status" value="1"/>
</dbReference>
<comment type="caution">
    <text evidence="5">The sequence shown here is derived from an EMBL/GenBank/DDBJ whole genome shotgun (WGS) entry which is preliminary data.</text>
</comment>
<dbReference type="Gene3D" id="3.30.428.10">
    <property type="entry name" value="HIT-like"/>
    <property type="match status" value="1"/>
</dbReference>
<dbReference type="Proteomes" id="UP000290649">
    <property type="component" value="Unassembled WGS sequence"/>
</dbReference>
<protein>
    <submittedName>
        <fullName evidence="5">Histidine triad nucleotide-binding protein</fullName>
    </submittedName>
</protein>
<dbReference type="InterPro" id="IPR011146">
    <property type="entry name" value="HIT-like"/>
</dbReference>
<evidence type="ECO:0000256" key="3">
    <source>
        <dbReference type="PROSITE-ProRule" id="PRU00464"/>
    </source>
</evidence>
<feature type="short sequence motif" description="Histidine triad motif" evidence="2 3">
    <location>
        <begin position="98"/>
        <end position="102"/>
    </location>
</feature>
<gene>
    <name evidence="5" type="ORF">DS745_23715</name>
</gene>
<dbReference type="OrthoDB" id="9784774at2"/>
<name>A0A4Q0VN16_9BACI</name>
<dbReference type="RefSeq" id="WP_129080676.1">
    <property type="nucleotide sequence ID" value="NZ_QOUX01000047.1"/>
</dbReference>
<dbReference type="SUPFAM" id="SSF54197">
    <property type="entry name" value="HIT-like"/>
    <property type="match status" value="1"/>
</dbReference>
<dbReference type="InterPro" id="IPR001310">
    <property type="entry name" value="Histidine_triad_HIT"/>
</dbReference>
<keyword evidence="6" id="KW-1185">Reference proteome</keyword>
<evidence type="ECO:0000313" key="5">
    <source>
        <dbReference type="EMBL" id="RXI96708.1"/>
    </source>
</evidence>
<organism evidence="5 6">
    <name type="scientific">Anaerobacillus alkaliphilus</name>
    <dbReference type="NCBI Taxonomy" id="1548597"/>
    <lineage>
        <taxon>Bacteria</taxon>
        <taxon>Bacillati</taxon>
        <taxon>Bacillota</taxon>
        <taxon>Bacilli</taxon>
        <taxon>Bacillales</taxon>
        <taxon>Bacillaceae</taxon>
        <taxon>Anaerobacillus</taxon>
    </lineage>
</organism>